<protein>
    <submittedName>
        <fullName evidence="1">Uncharacterized protein</fullName>
    </submittedName>
</protein>
<dbReference type="Proteomes" id="UP000784294">
    <property type="component" value="Unassembled WGS sequence"/>
</dbReference>
<accession>A0A3S5CRQ7</accession>
<sequence length="115" mass="11608">MGKPIHSSGHYCADNNLMQHSADLPECCPASVTAGLPGRSGSGGGTSEAGCAGVGVGVCMSPLCNLQGGLGKMAEYVNAPVHEGLRCVRMCALATVIGDTGRTSIGHNKCGRHLQ</sequence>
<comment type="caution">
    <text evidence="1">The sequence shown here is derived from an EMBL/GenBank/DDBJ whole genome shotgun (WGS) entry which is preliminary data.</text>
</comment>
<evidence type="ECO:0000313" key="2">
    <source>
        <dbReference type="Proteomes" id="UP000784294"/>
    </source>
</evidence>
<gene>
    <name evidence="1" type="ORF">PXEA_LOCUS36162</name>
</gene>
<evidence type="ECO:0000313" key="1">
    <source>
        <dbReference type="EMBL" id="VEL42722.1"/>
    </source>
</evidence>
<dbReference type="AlphaFoldDB" id="A0A3S5CRQ7"/>
<keyword evidence="2" id="KW-1185">Reference proteome</keyword>
<proteinExistence type="predicted"/>
<organism evidence="1 2">
    <name type="scientific">Protopolystoma xenopodis</name>
    <dbReference type="NCBI Taxonomy" id="117903"/>
    <lineage>
        <taxon>Eukaryota</taxon>
        <taxon>Metazoa</taxon>
        <taxon>Spiralia</taxon>
        <taxon>Lophotrochozoa</taxon>
        <taxon>Platyhelminthes</taxon>
        <taxon>Monogenea</taxon>
        <taxon>Polyopisthocotylea</taxon>
        <taxon>Polystomatidea</taxon>
        <taxon>Polystomatidae</taxon>
        <taxon>Protopolystoma</taxon>
    </lineage>
</organism>
<dbReference type="EMBL" id="CAAALY010276134">
    <property type="protein sequence ID" value="VEL42722.1"/>
    <property type="molecule type" value="Genomic_DNA"/>
</dbReference>
<name>A0A3S5CRQ7_9PLAT</name>
<reference evidence="1" key="1">
    <citation type="submission" date="2018-11" db="EMBL/GenBank/DDBJ databases">
        <authorList>
            <consortium name="Pathogen Informatics"/>
        </authorList>
    </citation>
    <scope>NUCLEOTIDE SEQUENCE</scope>
</reference>